<dbReference type="FunFam" id="3.30.430.20:FF:000003">
    <property type="entry name" value="Cysteine-rich RLK (RECEPTOR-like protein kinase) 10"/>
    <property type="match status" value="1"/>
</dbReference>
<proteinExistence type="inferred from homology"/>
<dbReference type="Gene3D" id="3.30.430.20">
    <property type="entry name" value="Gnk2 domain, C-X8-C-X2-C motif"/>
    <property type="match status" value="2"/>
</dbReference>
<dbReference type="FunFam" id="3.30.430.20:FF:000002">
    <property type="entry name" value="Cysteine-rich receptor-like protein kinase 10"/>
    <property type="match status" value="1"/>
</dbReference>
<accession>A0A6P5F9C1</accession>
<keyword evidence="8" id="KW-1185">Reference proteome</keyword>
<evidence type="ECO:0000256" key="1">
    <source>
        <dbReference type="ARBA" id="ARBA00004613"/>
    </source>
</evidence>
<dbReference type="CDD" id="cd23509">
    <property type="entry name" value="Gnk2-like"/>
    <property type="match status" value="2"/>
</dbReference>
<comment type="subcellular location">
    <subcellularLocation>
        <location evidence="1">Secreted</location>
    </subcellularLocation>
</comment>
<evidence type="ECO:0000256" key="6">
    <source>
        <dbReference type="SAM" id="SignalP"/>
    </source>
</evidence>
<dbReference type="RefSeq" id="XP_020092549.1">
    <property type="nucleotide sequence ID" value="XM_020236960.1"/>
</dbReference>
<name>A0A6P5F9C1_ANACO</name>
<reference evidence="8" key="1">
    <citation type="journal article" date="2015" name="Nat. Genet.">
        <title>The pineapple genome and the evolution of CAM photosynthesis.</title>
        <authorList>
            <person name="Ming R."/>
            <person name="VanBuren R."/>
            <person name="Wai C.M."/>
            <person name="Tang H."/>
            <person name="Schatz M.C."/>
            <person name="Bowers J.E."/>
            <person name="Lyons E."/>
            <person name="Wang M.L."/>
            <person name="Chen J."/>
            <person name="Biggers E."/>
            <person name="Zhang J."/>
            <person name="Huang L."/>
            <person name="Zhang L."/>
            <person name="Miao W."/>
            <person name="Zhang J."/>
            <person name="Ye Z."/>
            <person name="Miao C."/>
            <person name="Lin Z."/>
            <person name="Wang H."/>
            <person name="Zhou H."/>
            <person name="Yim W.C."/>
            <person name="Priest H.D."/>
            <person name="Zheng C."/>
            <person name="Woodhouse M."/>
            <person name="Edger P.P."/>
            <person name="Guyot R."/>
            <person name="Guo H.B."/>
            <person name="Guo H."/>
            <person name="Zheng G."/>
            <person name="Singh R."/>
            <person name="Sharma A."/>
            <person name="Min X."/>
            <person name="Zheng Y."/>
            <person name="Lee H."/>
            <person name="Gurtowski J."/>
            <person name="Sedlazeck F.J."/>
            <person name="Harkess A."/>
            <person name="McKain M.R."/>
            <person name="Liao Z."/>
            <person name="Fang J."/>
            <person name="Liu J."/>
            <person name="Zhang X."/>
            <person name="Zhang Q."/>
            <person name="Hu W."/>
            <person name="Qin Y."/>
            <person name="Wang K."/>
            <person name="Chen L.Y."/>
            <person name="Shirley N."/>
            <person name="Lin Y.R."/>
            <person name="Liu L.Y."/>
            <person name="Hernandez A.G."/>
            <person name="Wright C.L."/>
            <person name="Bulone V."/>
            <person name="Tuskan G.A."/>
            <person name="Heath K."/>
            <person name="Zee F."/>
            <person name="Moore P.H."/>
            <person name="Sunkar R."/>
            <person name="Leebens-Mack J.H."/>
            <person name="Mockler T."/>
            <person name="Bennetzen J.L."/>
            <person name="Freeling M."/>
            <person name="Sankoff D."/>
            <person name="Paterson A.H."/>
            <person name="Zhu X."/>
            <person name="Yang X."/>
            <person name="Smith J.A."/>
            <person name="Cushman J.C."/>
            <person name="Paull R.E."/>
            <person name="Yu Q."/>
        </authorList>
    </citation>
    <scope>NUCLEOTIDE SEQUENCE [LARGE SCALE GENOMIC DNA]</scope>
    <source>
        <strain evidence="8">cv. F153</strain>
    </source>
</reference>
<gene>
    <name evidence="9" type="primary">LOC109713037</name>
</gene>
<dbReference type="GeneID" id="109713037"/>
<dbReference type="PANTHER" id="PTHR32411">
    <property type="entry name" value="CYSTEINE-RICH REPEAT SECRETORY PROTEIN 38-RELATED"/>
    <property type="match status" value="1"/>
</dbReference>
<dbReference type="OrthoDB" id="1731016at2759"/>
<organism evidence="8 9">
    <name type="scientific">Ananas comosus</name>
    <name type="common">Pineapple</name>
    <name type="synonym">Ananas ananas</name>
    <dbReference type="NCBI Taxonomy" id="4615"/>
    <lineage>
        <taxon>Eukaryota</taxon>
        <taxon>Viridiplantae</taxon>
        <taxon>Streptophyta</taxon>
        <taxon>Embryophyta</taxon>
        <taxon>Tracheophyta</taxon>
        <taxon>Spermatophyta</taxon>
        <taxon>Magnoliopsida</taxon>
        <taxon>Liliopsida</taxon>
        <taxon>Poales</taxon>
        <taxon>Bromeliaceae</taxon>
        <taxon>Bromelioideae</taxon>
        <taxon>Ananas</taxon>
    </lineage>
</organism>
<evidence type="ECO:0000259" key="7">
    <source>
        <dbReference type="PROSITE" id="PS51473"/>
    </source>
</evidence>
<keyword evidence="2" id="KW-0964">Secreted</keyword>
<dbReference type="InterPro" id="IPR002902">
    <property type="entry name" value="GNK2"/>
</dbReference>
<dbReference type="Proteomes" id="UP000515123">
    <property type="component" value="Linkage group 7"/>
</dbReference>
<feature type="domain" description="Gnk2-homologous" evidence="7">
    <location>
        <begin position="29"/>
        <end position="132"/>
    </location>
</feature>
<comment type="similarity">
    <text evidence="5">Belongs to the cysteine-rich repeat secretory protein family.</text>
</comment>
<dbReference type="PANTHER" id="PTHR32411:SF43">
    <property type="entry name" value="CYSTEINE-RICH REPEAT SECRETORY PROTEIN 38"/>
    <property type="match status" value="1"/>
</dbReference>
<evidence type="ECO:0000256" key="2">
    <source>
        <dbReference type="ARBA" id="ARBA00022525"/>
    </source>
</evidence>
<dbReference type="PROSITE" id="PS51473">
    <property type="entry name" value="GNK2"/>
    <property type="match status" value="2"/>
</dbReference>
<evidence type="ECO:0000313" key="8">
    <source>
        <dbReference type="Proteomes" id="UP000515123"/>
    </source>
</evidence>
<dbReference type="InterPro" id="IPR050581">
    <property type="entry name" value="CRR_secretory_protein"/>
</dbReference>
<dbReference type="InterPro" id="IPR038408">
    <property type="entry name" value="GNK2_sf"/>
</dbReference>
<keyword evidence="3 6" id="KW-0732">Signal</keyword>
<feature type="domain" description="Gnk2-homologous" evidence="7">
    <location>
        <begin position="137"/>
        <end position="245"/>
    </location>
</feature>
<dbReference type="AlphaFoldDB" id="A0A6P5F9C1"/>
<feature type="signal peptide" evidence="6">
    <location>
        <begin position="1"/>
        <end position="26"/>
    </location>
</feature>
<feature type="chain" id="PRO_5028162806" evidence="6">
    <location>
        <begin position="27"/>
        <end position="294"/>
    </location>
</feature>
<protein>
    <submittedName>
        <fullName evidence="9">Cysteine-rich repeat secretory protein 38-like</fullName>
    </submittedName>
</protein>
<evidence type="ECO:0000256" key="4">
    <source>
        <dbReference type="ARBA" id="ARBA00022737"/>
    </source>
</evidence>
<evidence type="ECO:0000313" key="9">
    <source>
        <dbReference type="RefSeq" id="XP_020092549.1"/>
    </source>
</evidence>
<dbReference type="Pfam" id="PF01657">
    <property type="entry name" value="Stress-antifung"/>
    <property type="match status" value="2"/>
</dbReference>
<sequence>MEPSPFRFLLCSVLLLILLHIPTSKSEASSLFVNCSTAANFTANSTFQSNLNHLLSTLPVAASPSGFYNTTVGQNGVDQVYGLALCRGDISASDCNACLTTAAQHAVGECPRGTSNTLWYDTCMLRYSNSSFFGVVDWAQIFAWNLHNVTDPNLFDDQLYQLMRNLSTEAAYRSGRPPMFAVGQVQVINSTNIYGLAQCTRDLSQNDCYGCLSNCIKSIPNCCATRIGGRIFGETCMIRFESAPFYNLSPIGNTTAPSPAPSGQNKGDGSKGSGVTRTIIILFGLMIHTTILLT</sequence>
<reference evidence="9" key="2">
    <citation type="submission" date="2025-08" db="UniProtKB">
        <authorList>
            <consortium name="RefSeq"/>
        </authorList>
    </citation>
    <scope>IDENTIFICATION</scope>
    <source>
        <tissue evidence="9">Leaf</tissue>
    </source>
</reference>
<evidence type="ECO:0000256" key="3">
    <source>
        <dbReference type="ARBA" id="ARBA00022729"/>
    </source>
</evidence>
<dbReference type="GO" id="GO:0005576">
    <property type="term" value="C:extracellular region"/>
    <property type="evidence" value="ECO:0007669"/>
    <property type="project" value="UniProtKB-SubCell"/>
</dbReference>
<evidence type="ECO:0000256" key="5">
    <source>
        <dbReference type="ARBA" id="ARBA00038515"/>
    </source>
</evidence>
<keyword evidence="4" id="KW-0677">Repeat</keyword>